<feature type="domain" description="CobW C-terminal" evidence="2">
    <location>
        <begin position="283"/>
        <end position="399"/>
    </location>
</feature>
<dbReference type="SUPFAM" id="SSF90002">
    <property type="entry name" value="Hypothetical protein YjiA, C-terminal domain"/>
    <property type="match status" value="1"/>
</dbReference>
<dbReference type="InterPro" id="IPR003495">
    <property type="entry name" value="CobW/HypB/UreG_nucleotide-bd"/>
</dbReference>
<proteinExistence type="predicted"/>
<dbReference type="InterPro" id="IPR011629">
    <property type="entry name" value="CobW-like_C"/>
</dbReference>
<sequence length="451" mass="48562">MFDDGLANRPDDAGPTDHRTPVVLVTGLDASSIHRVGDAVEGGGVGSVQVHHDLTQVEDGRVVRTLSWRGPDGRSRHDVCIVELAHGCISCTLREDLLPLLRRLHRRPSVNRIVLTLDPVLEPEQVAWSIENVIVAGMPGFDDAPAAADVRVDLTVACVAEEDWLTSATGDLSLAEGGHVALDDDRTLAQVAVGQVAFADALVVAACDPTVRDAWASARLVAVLKRLAPNVPMMFELPQRPITPVLAEQLLAAVPSRSRRGRIDGPHDPLLAGEPPLDSDCGVTWVEFHSDRPLHPGRFHEAIDALLDGVVCARGRLWIATQPDEALWLESAGGGLRVAHGGPWLASMTDDELAQVSDERRALGALRWDESFGDRHTSLVALVHQGDPAEIEEALRGACLNEVEFAAGQQFWSTFDDPFGQFHADPCDDLDISDSTVDAVPGLDSSDPRDN</sequence>
<dbReference type="OrthoDB" id="9808822at2"/>
<evidence type="ECO:0000259" key="2">
    <source>
        <dbReference type="SMART" id="SM00833"/>
    </source>
</evidence>
<organism evidence="3 4">
    <name type="scientific">Gordonia lacunae</name>
    <dbReference type="NCBI Taxonomy" id="417102"/>
    <lineage>
        <taxon>Bacteria</taxon>
        <taxon>Bacillati</taxon>
        <taxon>Actinomycetota</taxon>
        <taxon>Actinomycetes</taxon>
        <taxon>Mycobacteriales</taxon>
        <taxon>Gordoniaceae</taxon>
        <taxon>Gordonia</taxon>
    </lineage>
</organism>
<evidence type="ECO:0000313" key="3">
    <source>
        <dbReference type="EMBL" id="OUC76987.1"/>
    </source>
</evidence>
<dbReference type="PANTHER" id="PTHR43603">
    <property type="entry name" value="COBW DOMAIN-CONTAINING PROTEIN DDB_G0274527"/>
    <property type="match status" value="1"/>
</dbReference>
<feature type="region of interest" description="Disordered" evidence="1">
    <location>
        <begin position="1"/>
        <end position="20"/>
    </location>
</feature>
<reference evidence="3 4" key="1">
    <citation type="submission" date="2017-05" db="EMBL/GenBank/DDBJ databases">
        <title>Biotechnological potential of actinobacteria isolated from South African environments.</title>
        <authorList>
            <person name="Le Roes-Hill M."/>
            <person name="Prins A."/>
            <person name="Durrell K.A."/>
        </authorList>
    </citation>
    <scope>NUCLEOTIDE SEQUENCE [LARGE SCALE GENOMIC DNA]</scope>
    <source>
        <strain evidence="3">BS2</strain>
    </source>
</reference>
<dbReference type="SMART" id="SM00833">
    <property type="entry name" value="CobW_C"/>
    <property type="match status" value="1"/>
</dbReference>
<dbReference type="Proteomes" id="UP000194632">
    <property type="component" value="Unassembled WGS sequence"/>
</dbReference>
<dbReference type="Pfam" id="PF07683">
    <property type="entry name" value="CobW_C"/>
    <property type="match status" value="1"/>
</dbReference>
<evidence type="ECO:0000313" key="4">
    <source>
        <dbReference type="Proteomes" id="UP000194632"/>
    </source>
</evidence>
<dbReference type="InterPro" id="IPR051927">
    <property type="entry name" value="Zn_Chap_cDPG_Synth"/>
</dbReference>
<dbReference type="EMBL" id="NGFO01000025">
    <property type="protein sequence ID" value="OUC76987.1"/>
    <property type="molecule type" value="Genomic_DNA"/>
</dbReference>
<keyword evidence="4" id="KW-1185">Reference proteome</keyword>
<comment type="caution">
    <text evidence="3">The sequence shown here is derived from an EMBL/GenBank/DDBJ whole genome shotgun (WGS) entry which is preliminary data.</text>
</comment>
<accession>A0A243Q6K0</accession>
<dbReference type="RefSeq" id="WP_086536850.1">
    <property type="nucleotide sequence ID" value="NZ_NGFO01000025.1"/>
</dbReference>
<dbReference type="PANTHER" id="PTHR43603:SF1">
    <property type="entry name" value="ZINC-REGULATED GTPASE METALLOPROTEIN ACTIVATOR 1"/>
    <property type="match status" value="1"/>
</dbReference>
<dbReference type="STRING" id="417102.CA982_19125"/>
<dbReference type="Pfam" id="PF02492">
    <property type="entry name" value="cobW"/>
    <property type="match status" value="1"/>
</dbReference>
<dbReference type="NCBIfam" id="NF047431">
    <property type="entry name" value="hiber_recruit"/>
    <property type="match status" value="1"/>
</dbReference>
<feature type="compositionally biased region" description="Basic and acidic residues" evidence="1">
    <location>
        <begin position="9"/>
        <end position="20"/>
    </location>
</feature>
<dbReference type="AlphaFoldDB" id="A0A243Q6K0"/>
<dbReference type="InterPro" id="IPR027417">
    <property type="entry name" value="P-loop_NTPase"/>
</dbReference>
<dbReference type="Gene3D" id="3.40.50.300">
    <property type="entry name" value="P-loop containing nucleotide triphosphate hydrolases"/>
    <property type="match status" value="1"/>
</dbReference>
<gene>
    <name evidence="3" type="ORF">CA982_19125</name>
</gene>
<protein>
    <submittedName>
        <fullName evidence="3">GTPase</fullName>
    </submittedName>
</protein>
<name>A0A243Q6K0_9ACTN</name>
<evidence type="ECO:0000256" key="1">
    <source>
        <dbReference type="SAM" id="MobiDB-lite"/>
    </source>
</evidence>